<evidence type="ECO:0000313" key="3">
    <source>
        <dbReference type="Proteomes" id="UP000244893"/>
    </source>
</evidence>
<dbReference type="PANTHER" id="PTHR31435">
    <property type="entry name" value="PROTEIN NATD1"/>
    <property type="match status" value="1"/>
</dbReference>
<organism evidence="2 3">
    <name type="scientific">Amnibacterium flavum</name>
    <dbReference type="NCBI Taxonomy" id="2173173"/>
    <lineage>
        <taxon>Bacteria</taxon>
        <taxon>Bacillati</taxon>
        <taxon>Actinomycetota</taxon>
        <taxon>Actinomycetes</taxon>
        <taxon>Micrococcales</taxon>
        <taxon>Microbacteriaceae</taxon>
        <taxon>Amnibacterium</taxon>
    </lineage>
</organism>
<accession>A0A2V1HUT3</accession>
<sequence length="94" mass="10975">MDLTFEHERDAHRYTVRNGRELLSALDYALSPTEISFTHTFTPPPHRGHGYAGQLVDYAIDDVENTTELRVRPMCWYVGEWFDKHPERAGLLTR</sequence>
<keyword evidence="2" id="KW-0808">Transferase</keyword>
<dbReference type="InterPro" id="IPR031165">
    <property type="entry name" value="GNAT_YJDJ"/>
</dbReference>
<dbReference type="GO" id="GO:0016740">
    <property type="term" value="F:transferase activity"/>
    <property type="evidence" value="ECO:0007669"/>
    <property type="project" value="UniProtKB-KW"/>
</dbReference>
<protein>
    <submittedName>
        <fullName evidence="2">GNAT family N-acetyltransferase</fullName>
    </submittedName>
</protein>
<reference evidence="2 3" key="1">
    <citation type="submission" date="2018-05" db="EMBL/GenBank/DDBJ databases">
        <title>Amnibacterium sp. M8JJ-5, whole genome shotgun sequence.</title>
        <authorList>
            <person name="Tuo L."/>
        </authorList>
    </citation>
    <scope>NUCLEOTIDE SEQUENCE [LARGE SCALE GENOMIC DNA]</scope>
    <source>
        <strain evidence="2 3">M8JJ-5</strain>
    </source>
</reference>
<dbReference type="Gene3D" id="3.40.630.30">
    <property type="match status" value="1"/>
</dbReference>
<comment type="caution">
    <text evidence="2">The sequence shown here is derived from an EMBL/GenBank/DDBJ whole genome shotgun (WGS) entry which is preliminary data.</text>
</comment>
<dbReference type="PROSITE" id="PS51729">
    <property type="entry name" value="GNAT_YJDJ"/>
    <property type="match status" value="1"/>
</dbReference>
<dbReference type="AlphaFoldDB" id="A0A2V1HUT3"/>
<dbReference type="EMBL" id="QEOP01000002">
    <property type="protein sequence ID" value="PVZ94720.1"/>
    <property type="molecule type" value="Genomic_DNA"/>
</dbReference>
<dbReference type="PANTHER" id="PTHR31435:SF9">
    <property type="entry name" value="PROTEIN NATD1"/>
    <property type="match status" value="1"/>
</dbReference>
<dbReference type="InterPro" id="IPR016181">
    <property type="entry name" value="Acyl_CoA_acyltransferase"/>
</dbReference>
<gene>
    <name evidence="2" type="ORF">DDQ50_13645</name>
</gene>
<feature type="domain" description="N-acetyltransferase" evidence="1">
    <location>
        <begin position="6"/>
        <end position="93"/>
    </location>
</feature>
<keyword evidence="3" id="KW-1185">Reference proteome</keyword>
<dbReference type="InterPro" id="IPR045057">
    <property type="entry name" value="Gcn5-rel_NAT"/>
</dbReference>
<proteinExistence type="predicted"/>
<name>A0A2V1HUT3_9MICO</name>
<evidence type="ECO:0000313" key="2">
    <source>
        <dbReference type="EMBL" id="PVZ94720.1"/>
    </source>
</evidence>
<dbReference type="RefSeq" id="WP_116757231.1">
    <property type="nucleotide sequence ID" value="NZ_JBHUEX010000001.1"/>
</dbReference>
<dbReference type="Pfam" id="PF14542">
    <property type="entry name" value="Acetyltransf_CG"/>
    <property type="match status" value="1"/>
</dbReference>
<dbReference type="Proteomes" id="UP000244893">
    <property type="component" value="Unassembled WGS sequence"/>
</dbReference>
<evidence type="ECO:0000259" key="1">
    <source>
        <dbReference type="PROSITE" id="PS51729"/>
    </source>
</evidence>
<dbReference type="OrthoDB" id="5405911at2"/>
<dbReference type="SUPFAM" id="SSF55729">
    <property type="entry name" value="Acyl-CoA N-acyltransferases (Nat)"/>
    <property type="match status" value="1"/>
</dbReference>